<name>A0A4Q0P2Z5_9FLAO</name>
<dbReference type="PANTHER" id="PTHR43798">
    <property type="entry name" value="MONOACYLGLYCEROL LIPASE"/>
    <property type="match status" value="1"/>
</dbReference>
<dbReference type="EMBL" id="QOVK01000009">
    <property type="protein sequence ID" value="RXG20933.1"/>
    <property type="molecule type" value="Genomic_DNA"/>
</dbReference>
<dbReference type="InterPro" id="IPR050266">
    <property type="entry name" value="AB_hydrolase_sf"/>
</dbReference>
<dbReference type="AlphaFoldDB" id="A0A4Q0P2Z5"/>
<organism evidence="2 3">
    <name type="scientific">Leeuwenhoekiella polynyae</name>
    <dbReference type="NCBI Taxonomy" id="1550906"/>
    <lineage>
        <taxon>Bacteria</taxon>
        <taxon>Pseudomonadati</taxon>
        <taxon>Bacteroidota</taxon>
        <taxon>Flavobacteriia</taxon>
        <taxon>Flavobacteriales</taxon>
        <taxon>Flavobacteriaceae</taxon>
        <taxon>Leeuwenhoekiella</taxon>
    </lineage>
</organism>
<reference evidence="2 3" key="1">
    <citation type="submission" date="2018-07" db="EMBL/GenBank/DDBJ databases">
        <title>Leeuwenhoekiella genomics.</title>
        <authorList>
            <person name="Tahon G."/>
            <person name="Willems A."/>
        </authorList>
    </citation>
    <scope>NUCLEOTIDE SEQUENCE [LARGE SCALE GENOMIC DNA]</scope>
    <source>
        <strain evidence="2 3">LMG 29608</strain>
    </source>
</reference>
<feature type="domain" description="AB hydrolase-1" evidence="1">
    <location>
        <begin position="20"/>
        <end position="244"/>
    </location>
</feature>
<comment type="caution">
    <text evidence="2">The sequence shown here is derived from an EMBL/GenBank/DDBJ whole genome shotgun (WGS) entry which is preliminary data.</text>
</comment>
<dbReference type="Gene3D" id="3.40.50.1820">
    <property type="entry name" value="alpha/beta hydrolase"/>
    <property type="match status" value="1"/>
</dbReference>
<dbReference type="Proteomes" id="UP000289859">
    <property type="component" value="Unassembled WGS sequence"/>
</dbReference>
<dbReference type="OrthoDB" id="252464at2"/>
<gene>
    <name evidence="2" type="ORF">DSM02_2304</name>
</gene>
<dbReference type="InterPro" id="IPR000073">
    <property type="entry name" value="AB_hydrolase_1"/>
</dbReference>
<evidence type="ECO:0000313" key="2">
    <source>
        <dbReference type="EMBL" id="RXG20933.1"/>
    </source>
</evidence>
<evidence type="ECO:0000259" key="1">
    <source>
        <dbReference type="Pfam" id="PF00561"/>
    </source>
</evidence>
<sequence>MKPTKVQSSLFYEEFGSGETLCLLHGFLENRKMWLPFIEQLSIKNHIILVDLPGHGNTNVLPGANTMSKMAVALDELFDNLHVNQVKFVGHSMGGYVALAYAALFPEKTAGICLLNSTPEADTEARKELRQHGIAVAQKNYKAMISMSVANLFSVELRGKLKEEISYTKKEALKTPVAGYVACQNGMALRSDNKMLWKQARFKKWMILGAQDTLISAEQMREKFNGFDVEISVLPGGHMLNIENFDAVLALLLDF</sequence>
<proteinExistence type="predicted"/>
<dbReference type="Pfam" id="PF00561">
    <property type="entry name" value="Abhydrolase_1"/>
    <property type="match status" value="1"/>
</dbReference>
<evidence type="ECO:0000313" key="3">
    <source>
        <dbReference type="Proteomes" id="UP000289859"/>
    </source>
</evidence>
<dbReference type="SUPFAM" id="SSF53474">
    <property type="entry name" value="alpha/beta-Hydrolases"/>
    <property type="match status" value="1"/>
</dbReference>
<keyword evidence="3" id="KW-1185">Reference proteome</keyword>
<dbReference type="RefSeq" id="WP_128765729.1">
    <property type="nucleotide sequence ID" value="NZ_JBHUOO010000007.1"/>
</dbReference>
<dbReference type="InterPro" id="IPR029058">
    <property type="entry name" value="AB_hydrolase_fold"/>
</dbReference>
<protein>
    <submittedName>
        <fullName evidence="2">Pimeloyl-ACP methyl ester carboxylesterase</fullName>
    </submittedName>
</protein>
<dbReference type="PRINTS" id="PR00111">
    <property type="entry name" value="ABHYDROLASE"/>
</dbReference>
<accession>A0A4Q0P2Z5</accession>